<dbReference type="Pfam" id="PF13564">
    <property type="entry name" value="DoxX_2"/>
    <property type="match status" value="1"/>
</dbReference>
<dbReference type="EMBL" id="CP040558">
    <property type="protein sequence ID" value="QCU74390.1"/>
    <property type="molecule type" value="Genomic_DNA"/>
</dbReference>
<sequence>MSTKVKRIFMYTSLGLTTLAFIAAGSAKLVGVEQMHLSFALMGLPAWFGYFIGASELAGAIAIWIKKLSILAASGLLVIMAGATFFHVVYDSVANAIPAVILCAFLINIIINRVNDINALDSK</sequence>
<dbReference type="GO" id="GO:0016020">
    <property type="term" value="C:membrane"/>
    <property type="evidence" value="ECO:0007669"/>
    <property type="project" value="UniProtKB-SubCell"/>
</dbReference>
<comment type="subcellular location">
    <subcellularLocation>
        <location evidence="1">Membrane</location>
        <topology evidence="1">Multi-pass membrane protein</topology>
    </subcellularLocation>
</comment>
<evidence type="ECO:0000256" key="1">
    <source>
        <dbReference type="ARBA" id="ARBA00004141"/>
    </source>
</evidence>
<keyword evidence="4 5" id="KW-0472">Membrane</keyword>
<dbReference type="Proteomes" id="UP000310065">
    <property type="component" value="Chromosome L1"/>
</dbReference>
<evidence type="ECO:0000313" key="7">
    <source>
        <dbReference type="Proteomes" id="UP000310065"/>
    </source>
</evidence>
<organism evidence="6 7">
    <name type="scientific">Pseudoalteromonas distincta</name>
    <dbReference type="NCBI Taxonomy" id="77608"/>
    <lineage>
        <taxon>Bacteria</taxon>
        <taxon>Pseudomonadati</taxon>
        <taxon>Pseudomonadota</taxon>
        <taxon>Gammaproteobacteria</taxon>
        <taxon>Alteromonadales</taxon>
        <taxon>Pseudoalteromonadaceae</taxon>
        <taxon>Pseudoalteromonas</taxon>
    </lineage>
</organism>
<feature type="transmembrane region" description="Helical" evidence="5">
    <location>
        <begin position="70"/>
        <end position="90"/>
    </location>
</feature>
<gene>
    <name evidence="6" type="ORF">FFU37_07875</name>
</gene>
<evidence type="ECO:0000256" key="5">
    <source>
        <dbReference type="SAM" id="Phobius"/>
    </source>
</evidence>
<evidence type="ECO:0000256" key="4">
    <source>
        <dbReference type="ARBA" id="ARBA00023136"/>
    </source>
</evidence>
<reference evidence="6 7" key="1">
    <citation type="submission" date="2019-05" db="EMBL/GenBank/DDBJ databases">
        <title>Complete genome sequence of Pseudoalteromonas sp. 16-SW-7(T) isolated from the Okhotsk Sea, Russia.</title>
        <authorList>
            <person name="Nguyen T.H."/>
            <person name="Nedashkovskaya O.I."/>
            <person name="Kim S.-G."/>
        </authorList>
    </citation>
    <scope>NUCLEOTIDE SEQUENCE [LARGE SCALE GENOMIC DNA]</scope>
    <source>
        <strain evidence="6 7">16-SW-7</strain>
    </source>
</reference>
<keyword evidence="2 5" id="KW-0812">Transmembrane</keyword>
<dbReference type="GeneID" id="29734735"/>
<dbReference type="OrthoDB" id="6388042at2"/>
<dbReference type="InterPro" id="IPR032808">
    <property type="entry name" value="DoxX"/>
</dbReference>
<feature type="transmembrane region" description="Helical" evidence="5">
    <location>
        <begin position="47"/>
        <end position="65"/>
    </location>
</feature>
<dbReference type="RefSeq" id="WP_033021971.1">
    <property type="nucleotide sequence ID" value="NZ_CP040558.1"/>
</dbReference>
<keyword evidence="3 5" id="KW-1133">Transmembrane helix</keyword>
<proteinExistence type="predicted"/>
<evidence type="ECO:0000256" key="2">
    <source>
        <dbReference type="ARBA" id="ARBA00022692"/>
    </source>
</evidence>
<protein>
    <submittedName>
        <fullName evidence="6">DoxX family protein</fullName>
    </submittedName>
</protein>
<accession>A0A4P9J0L8</accession>
<name>A0A4P9J0L8_9GAMM</name>
<dbReference type="KEGG" id="pdv:FFU37_07875"/>
<evidence type="ECO:0000313" key="6">
    <source>
        <dbReference type="EMBL" id="QCU74390.1"/>
    </source>
</evidence>
<evidence type="ECO:0000256" key="3">
    <source>
        <dbReference type="ARBA" id="ARBA00022989"/>
    </source>
</evidence>
<dbReference type="AlphaFoldDB" id="A0A4P9J0L8"/>
<feature type="transmembrane region" description="Helical" evidence="5">
    <location>
        <begin position="96"/>
        <end position="114"/>
    </location>
</feature>
<dbReference type="GeneID" id="88775562"/>